<dbReference type="KEGG" id="vde:111249128"/>
<evidence type="ECO:0000256" key="3">
    <source>
        <dbReference type="ARBA" id="ARBA00006991"/>
    </source>
</evidence>
<evidence type="ECO:0000256" key="4">
    <source>
        <dbReference type="ARBA" id="ARBA00022723"/>
    </source>
</evidence>
<keyword evidence="4" id="KW-0479">Metal-binding</keyword>
<evidence type="ECO:0000256" key="5">
    <source>
        <dbReference type="ARBA" id="ARBA00022737"/>
    </source>
</evidence>
<evidence type="ECO:0000256" key="9">
    <source>
        <dbReference type="ARBA" id="ARBA00023125"/>
    </source>
</evidence>
<keyword evidence="9" id="KW-0238">DNA-binding</keyword>
<dbReference type="AlphaFoldDB" id="A0A7M7JX00"/>
<feature type="compositionally biased region" description="Basic residues" evidence="13">
    <location>
        <begin position="411"/>
        <end position="422"/>
    </location>
</feature>
<evidence type="ECO:0000256" key="6">
    <source>
        <dbReference type="ARBA" id="ARBA00022771"/>
    </source>
</evidence>
<evidence type="ECO:0000259" key="14">
    <source>
        <dbReference type="PROSITE" id="PS50157"/>
    </source>
</evidence>
<dbReference type="PANTHER" id="PTHR16515:SF49">
    <property type="entry name" value="GASTRULA ZINC FINGER PROTEIN XLCGF49.1-LIKE-RELATED"/>
    <property type="match status" value="1"/>
</dbReference>
<feature type="domain" description="C2H2-type" evidence="14">
    <location>
        <begin position="520"/>
        <end position="547"/>
    </location>
</feature>
<dbReference type="FunFam" id="3.30.160.60:FF:000009">
    <property type="entry name" value="zinc finger protein 79 isoform X2"/>
    <property type="match status" value="1"/>
</dbReference>
<feature type="domain" description="C2H2-type" evidence="14">
    <location>
        <begin position="462"/>
        <end position="491"/>
    </location>
</feature>
<evidence type="ECO:0000256" key="2">
    <source>
        <dbReference type="ARBA" id="ARBA00004123"/>
    </source>
</evidence>
<dbReference type="InParanoid" id="A0A7M7JX00"/>
<comment type="function">
    <text evidence="1">May be involved in transcriptional regulation.</text>
</comment>
<evidence type="ECO:0000256" key="1">
    <source>
        <dbReference type="ARBA" id="ARBA00003767"/>
    </source>
</evidence>
<proteinExistence type="inferred from homology"/>
<dbReference type="Pfam" id="PF00096">
    <property type="entry name" value="zf-C2H2"/>
    <property type="match status" value="3"/>
</dbReference>
<dbReference type="PANTHER" id="PTHR16515">
    <property type="entry name" value="PR DOMAIN ZINC FINGER PROTEIN"/>
    <property type="match status" value="1"/>
</dbReference>
<dbReference type="RefSeq" id="XP_022658290.1">
    <property type="nucleotide sequence ID" value="XM_022802555.1"/>
</dbReference>
<reference evidence="15" key="1">
    <citation type="submission" date="2021-01" db="UniProtKB">
        <authorList>
            <consortium name="EnsemblMetazoa"/>
        </authorList>
    </citation>
    <scope>IDENTIFICATION</scope>
</reference>
<evidence type="ECO:0000256" key="8">
    <source>
        <dbReference type="ARBA" id="ARBA00023015"/>
    </source>
</evidence>
<organism evidence="15 16">
    <name type="scientific">Varroa destructor</name>
    <name type="common">Honeybee mite</name>
    <dbReference type="NCBI Taxonomy" id="109461"/>
    <lineage>
        <taxon>Eukaryota</taxon>
        <taxon>Metazoa</taxon>
        <taxon>Ecdysozoa</taxon>
        <taxon>Arthropoda</taxon>
        <taxon>Chelicerata</taxon>
        <taxon>Arachnida</taxon>
        <taxon>Acari</taxon>
        <taxon>Parasitiformes</taxon>
        <taxon>Mesostigmata</taxon>
        <taxon>Gamasina</taxon>
        <taxon>Dermanyssoidea</taxon>
        <taxon>Varroidae</taxon>
        <taxon>Varroa</taxon>
    </lineage>
</organism>
<evidence type="ECO:0000256" key="13">
    <source>
        <dbReference type="SAM" id="MobiDB-lite"/>
    </source>
</evidence>
<keyword evidence="8" id="KW-0805">Transcription regulation</keyword>
<dbReference type="Proteomes" id="UP000594260">
    <property type="component" value="Unplaced"/>
</dbReference>
<evidence type="ECO:0000256" key="7">
    <source>
        <dbReference type="ARBA" id="ARBA00022833"/>
    </source>
</evidence>
<name>A0A7M7JX00_VARDE</name>
<evidence type="ECO:0000256" key="11">
    <source>
        <dbReference type="ARBA" id="ARBA00023242"/>
    </source>
</evidence>
<dbReference type="SMART" id="SM00355">
    <property type="entry name" value="ZnF_C2H2"/>
    <property type="match status" value="7"/>
</dbReference>
<dbReference type="FunFam" id="3.30.160.60:FF:000110">
    <property type="entry name" value="Zinc finger protein-like"/>
    <property type="match status" value="1"/>
</dbReference>
<feature type="region of interest" description="Disordered" evidence="13">
    <location>
        <begin position="397"/>
        <end position="452"/>
    </location>
</feature>
<evidence type="ECO:0000313" key="15">
    <source>
        <dbReference type="EnsemblMetazoa" id="XP_022658290"/>
    </source>
</evidence>
<dbReference type="InterPro" id="IPR036236">
    <property type="entry name" value="Znf_C2H2_sf"/>
</dbReference>
<dbReference type="Gene3D" id="3.30.160.60">
    <property type="entry name" value="Classic Zinc Finger"/>
    <property type="match status" value="6"/>
</dbReference>
<sequence>MGDTTCSAIKIKQESKEELADEVLSEAPYQTVTQAALTTIGPSILDTQSGQSDQPVRLVVIKKERCSDYGPLLIKSNQKEPTSGRVLSAMPLVIVPVSPEGPALGADAKSSGGPIVTSILNSSNKVIQPVVLTGTLRQPLSTSLTVIQPRTLNEAPIATSLKVDARLLTCDQKANGTIKGVSQRKQVFPRQVKPLSTRRSQFQTSIDNASVAVTGTSSSVTTAAGQTSLVHNAQLKPVPIKVVTINSNGFRSVQYSTPKALRRQVDPNISQASANSVVLLPSRKIPIQRYPCRMMSSIASVPISNQSVTEIDVPKPVPSKTRKSFLSDCPEKLSESTLAKSLDLERIVEFEPEANVVSTPNTPSVTFTEKDEFKGLIEFEPELFDVEAESVDNTTVLDYPVARDDSERRTSKNTRRGSRKRVVQQPPAILPPPSLTPNGISQSGLVRPANGAKQRARATGEYICEFENCGKVFIRKQNLRDHWRVHTNDRPYKCNFCGKAFKQASHVIDHQRLHTKVKPFLCRVCGAGFVQAGQLNNHIRKHTTDKRRPFKCPHCPFGAAIQEAIDAHVHEAHVLPAVDNSNRSPLDCPLCIYRAVTKQDLDDHMSRHVHLRKFSCPYCEYRAHTKSRLDTHLLLHTGEKPHPCSVCGRRFRQKSQMETHCASQHQDHVKTKLSKRKMVTEDRKIGHGFDVGANDARIEVVSDEDIDVKPIILDEVIPPSK</sequence>
<evidence type="ECO:0000313" key="16">
    <source>
        <dbReference type="Proteomes" id="UP000594260"/>
    </source>
</evidence>
<feature type="domain" description="C2H2-type" evidence="14">
    <location>
        <begin position="642"/>
        <end position="670"/>
    </location>
</feature>
<dbReference type="InterPro" id="IPR050331">
    <property type="entry name" value="Zinc_finger"/>
</dbReference>
<feature type="compositionally biased region" description="Basic and acidic residues" evidence="13">
    <location>
        <begin position="401"/>
        <end position="410"/>
    </location>
</feature>
<keyword evidence="5" id="KW-0677">Repeat</keyword>
<dbReference type="EnsemblMetazoa" id="XM_022802555">
    <property type="protein sequence ID" value="XP_022658290"/>
    <property type="gene ID" value="LOC111249128"/>
</dbReference>
<keyword evidence="16" id="KW-1185">Reference proteome</keyword>
<keyword evidence="10" id="KW-0804">Transcription</keyword>
<keyword evidence="6 12" id="KW-0863">Zinc-finger</keyword>
<dbReference type="SUPFAM" id="SSF57667">
    <property type="entry name" value="beta-beta-alpha zinc fingers"/>
    <property type="match status" value="3"/>
</dbReference>
<evidence type="ECO:0000256" key="10">
    <source>
        <dbReference type="ARBA" id="ARBA00023163"/>
    </source>
</evidence>
<dbReference type="GeneID" id="111249128"/>
<dbReference type="GO" id="GO:0010468">
    <property type="term" value="P:regulation of gene expression"/>
    <property type="evidence" value="ECO:0007669"/>
    <property type="project" value="TreeGrafter"/>
</dbReference>
<evidence type="ECO:0000256" key="12">
    <source>
        <dbReference type="PROSITE-ProRule" id="PRU00042"/>
    </source>
</evidence>
<protein>
    <recommendedName>
        <fullName evidence="14">C2H2-type domain-containing protein</fullName>
    </recommendedName>
</protein>
<comment type="subcellular location">
    <subcellularLocation>
        <location evidence="2">Nucleus</location>
    </subcellularLocation>
</comment>
<dbReference type="InterPro" id="IPR013087">
    <property type="entry name" value="Znf_C2H2_type"/>
</dbReference>
<accession>A0A7M7JX00</accession>
<feature type="domain" description="C2H2-type" evidence="14">
    <location>
        <begin position="492"/>
        <end position="519"/>
    </location>
</feature>
<dbReference type="PROSITE" id="PS50157">
    <property type="entry name" value="ZINC_FINGER_C2H2_2"/>
    <property type="match status" value="5"/>
</dbReference>
<dbReference type="FunFam" id="3.30.160.60:FF:000446">
    <property type="entry name" value="Zinc finger protein"/>
    <property type="match status" value="1"/>
</dbReference>
<feature type="domain" description="C2H2-type" evidence="14">
    <location>
        <begin position="614"/>
        <end position="641"/>
    </location>
</feature>
<keyword evidence="7" id="KW-0862">Zinc</keyword>
<dbReference type="GO" id="GO:0005634">
    <property type="term" value="C:nucleus"/>
    <property type="evidence" value="ECO:0007669"/>
    <property type="project" value="UniProtKB-SubCell"/>
</dbReference>
<dbReference type="PROSITE" id="PS00028">
    <property type="entry name" value="ZINC_FINGER_C2H2_1"/>
    <property type="match status" value="4"/>
</dbReference>
<keyword evidence="11" id="KW-0539">Nucleus</keyword>
<dbReference type="GO" id="GO:0003677">
    <property type="term" value="F:DNA binding"/>
    <property type="evidence" value="ECO:0007669"/>
    <property type="project" value="UniProtKB-KW"/>
</dbReference>
<dbReference type="GO" id="GO:0008270">
    <property type="term" value="F:zinc ion binding"/>
    <property type="evidence" value="ECO:0007669"/>
    <property type="project" value="UniProtKB-KW"/>
</dbReference>
<comment type="similarity">
    <text evidence="3">Belongs to the krueppel C2H2-type zinc-finger protein family.</text>
</comment>
<dbReference type="OrthoDB" id="6500086at2759"/>